<dbReference type="OrthoDB" id="406733at2759"/>
<feature type="non-terminal residue" evidence="2">
    <location>
        <position position="1"/>
    </location>
</feature>
<protein>
    <submittedName>
        <fullName evidence="2">Related to glycosyl hydrolase, family 15</fullName>
    </submittedName>
</protein>
<sequence length="371" mass="42505">LVPDDSIPNEAQQKVLFTSENLKLDLRYVADSTLDDVPVPEINFEILYLPEKGHLGPGAHVDLKLKEGQVVTFFLRTPPREPPVPHAIPKFETAKEFNVTFESIVEGANKLRARDDPILTKRLADGLLKDTNEYWQQWIGRSTYEGNWREAVHRSALALKLLIFEPTGKVLVRTVKSNLLTAHDSSAIVASPTFSLPEYIGGTRNWDYRYCWIRDSSFTLYALIRLGFTDEANAFMDFIFKRVQERNPDGSLQIMYSIHGEKKLPEIELHHLDGHKGSKPVRYAISSAHRARLRNAVLVTELRIIFSLIYMVRTPSKFGRLQLTISLGELLDFIYLSQKFARPLGYDLWLAVRDLVDYVIANCHRPDLSIW</sequence>
<dbReference type="Proteomes" id="UP000007148">
    <property type="component" value="Unassembled WGS sequence"/>
</dbReference>
<dbReference type="AlphaFoldDB" id="G4TZE6"/>
<dbReference type="eggNOG" id="ENOG502QS7A">
    <property type="taxonomic scope" value="Eukaryota"/>
</dbReference>
<dbReference type="Gene3D" id="1.50.10.10">
    <property type="match status" value="1"/>
</dbReference>
<dbReference type="PANTHER" id="PTHR31616:SF0">
    <property type="entry name" value="GLUCAN 1,4-ALPHA-GLUCOSIDASE"/>
    <property type="match status" value="1"/>
</dbReference>
<dbReference type="STRING" id="1109443.G4TZE6"/>
<dbReference type="GO" id="GO:0005975">
    <property type="term" value="P:carbohydrate metabolic process"/>
    <property type="evidence" value="ECO:0007669"/>
    <property type="project" value="InterPro"/>
</dbReference>
<dbReference type="Pfam" id="PF00723">
    <property type="entry name" value="Glyco_hydro_15"/>
    <property type="match status" value="1"/>
</dbReference>
<accession>G4TZE6</accession>
<dbReference type="HOGENOM" id="CLU_010399_2_1_1"/>
<name>G4TZE6_SERID</name>
<evidence type="ECO:0000313" key="3">
    <source>
        <dbReference type="Proteomes" id="UP000007148"/>
    </source>
</evidence>
<keyword evidence="3" id="KW-1185">Reference proteome</keyword>
<comment type="caution">
    <text evidence="2">The sequence shown here is derived from an EMBL/GenBank/DDBJ whole genome shotgun (WGS) entry which is preliminary data.</text>
</comment>
<dbReference type="InterPro" id="IPR008928">
    <property type="entry name" value="6-hairpin_glycosidase_sf"/>
</dbReference>
<feature type="domain" description="GH15-like" evidence="1">
    <location>
        <begin position="172"/>
        <end position="283"/>
    </location>
</feature>
<evidence type="ECO:0000313" key="2">
    <source>
        <dbReference type="EMBL" id="CCA76689.1"/>
    </source>
</evidence>
<dbReference type="GO" id="GO:0004553">
    <property type="term" value="F:hydrolase activity, hydrolyzing O-glycosyl compounds"/>
    <property type="evidence" value="ECO:0007669"/>
    <property type="project" value="TreeGrafter"/>
</dbReference>
<dbReference type="SUPFAM" id="SSF48208">
    <property type="entry name" value="Six-hairpin glycosidases"/>
    <property type="match status" value="1"/>
</dbReference>
<keyword evidence="2" id="KW-0378">Hydrolase</keyword>
<reference evidence="2 3" key="1">
    <citation type="journal article" date="2011" name="PLoS Pathog.">
        <title>Endophytic Life Strategies Decoded by Genome and Transcriptome Analyses of the Mutualistic Root Symbiont Piriformospora indica.</title>
        <authorList>
            <person name="Zuccaro A."/>
            <person name="Lahrmann U."/>
            <person name="Guldener U."/>
            <person name="Langen G."/>
            <person name="Pfiffi S."/>
            <person name="Biedenkopf D."/>
            <person name="Wong P."/>
            <person name="Samans B."/>
            <person name="Grimm C."/>
            <person name="Basiewicz M."/>
            <person name="Murat C."/>
            <person name="Martin F."/>
            <person name="Kogel K.H."/>
        </authorList>
    </citation>
    <scope>NUCLEOTIDE SEQUENCE [LARGE SCALE GENOMIC DNA]</scope>
    <source>
        <strain evidence="2 3">DSM 11827</strain>
    </source>
</reference>
<dbReference type="PANTHER" id="PTHR31616">
    <property type="entry name" value="TREHALASE"/>
    <property type="match status" value="1"/>
</dbReference>
<proteinExistence type="predicted"/>
<dbReference type="EMBL" id="CAFZ01000921">
    <property type="protein sequence ID" value="CCA76689.1"/>
    <property type="molecule type" value="Genomic_DNA"/>
</dbReference>
<dbReference type="InterPro" id="IPR011613">
    <property type="entry name" value="GH15-like"/>
</dbReference>
<dbReference type="InterPro" id="IPR012341">
    <property type="entry name" value="6hp_glycosidase-like_sf"/>
</dbReference>
<organism evidence="2 3">
    <name type="scientific">Serendipita indica (strain DSM 11827)</name>
    <name type="common">Root endophyte fungus</name>
    <name type="synonym">Piriformospora indica</name>
    <dbReference type="NCBI Taxonomy" id="1109443"/>
    <lineage>
        <taxon>Eukaryota</taxon>
        <taxon>Fungi</taxon>
        <taxon>Dikarya</taxon>
        <taxon>Basidiomycota</taxon>
        <taxon>Agaricomycotina</taxon>
        <taxon>Agaricomycetes</taxon>
        <taxon>Sebacinales</taxon>
        <taxon>Serendipitaceae</taxon>
        <taxon>Serendipita</taxon>
    </lineage>
</organism>
<evidence type="ECO:0000259" key="1">
    <source>
        <dbReference type="Pfam" id="PF00723"/>
    </source>
</evidence>
<dbReference type="InParanoid" id="G4TZE6"/>
<gene>
    <name evidence="2" type="ORF">PIIN_10677</name>
</gene>